<dbReference type="Pfam" id="PF02868">
    <property type="entry name" value="Peptidase_M4_C"/>
    <property type="match status" value="1"/>
</dbReference>
<keyword evidence="5 8" id="KW-0862">Zinc</keyword>
<dbReference type="PRINTS" id="PR00730">
    <property type="entry name" value="THERMOLYSIN"/>
</dbReference>
<organism evidence="11">
    <name type="scientific">uncultured Rubrobacteraceae bacterium</name>
    <dbReference type="NCBI Taxonomy" id="349277"/>
    <lineage>
        <taxon>Bacteria</taxon>
        <taxon>Bacillati</taxon>
        <taxon>Actinomycetota</taxon>
        <taxon>Rubrobacteria</taxon>
        <taxon>Rubrobacterales</taxon>
        <taxon>Rubrobacteraceae</taxon>
        <taxon>environmental samples</taxon>
    </lineage>
</organism>
<dbReference type="CDD" id="cd09597">
    <property type="entry name" value="M4_TLP"/>
    <property type="match status" value="1"/>
</dbReference>
<dbReference type="EMBL" id="CADCVM010000182">
    <property type="protein sequence ID" value="CAA9487329.1"/>
    <property type="molecule type" value="Genomic_DNA"/>
</dbReference>
<dbReference type="Gene3D" id="3.10.170.10">
    <property type="match status" value="1"/>
</dbReference>
<name>A0A6J4SB89_9ACTN</name>
<accession>A0A6J4SB89</accession>
<dbReference type="EC" id="3.4.24.-" evidence="8"/>
<comment type="subcellular location">
    <subcellularLocation>
        <location evidence="8">Secreted</location>
    </subcellularLocation>
</comment>
<reference evidence="11" key="1">
    <citation type="submission" date="2020-02" db="EMBL/GenBank/DDBJ databases">
        <authorList>
            <person name="Meier V. D."/>
        </authorList>
    </citation>
    <scope>NUCLEOTIDE SEQUENCE</scope>
    <source>
        <strain evidence="11">AVDCRST_MAG05</strain>
    </source>
</reference>
<dbReference type="InterPro" id="IPR052759">
    <property type="entry name" value="Metalloprotease_M4"/>
</dbReference>
<protein>
    <recommendedName>
        <fullName evidence="8">Neutral metalloproteinase</fullName>
        <ecNumber evidence="8">3.4.24.-</ecNumber>
    </recommendedName>
</protein>
<dbReference type="SUPFAM" id="SSF55486">
    <property type="entry name" value="Metalloproteases ('zincins'), catalytic domain"/>
    <property type="match status" value="1"/>
</dbReference>
<evidence type="ECO:0000256" key="4">
    <source>
        <dbReference type="ARBA" id="ARBA00022801"/>
    </source>
</evidence>
<dbReference type="InterPro" id="IPR013856">
    <property type="entry name" value="Peptidase_M4_domain"/>
</dbReference>
<dbReference type="InterPro" id="IPR027268">
    <property type="entry name" value="Peptidase_M4/M1_CTD_sf"/>
</dbReference>
<dbReference type="AlphaFoldDB" id="A0A6J4SB89"/>
<evidence type="ECO:0000259" key="10">
    <source>
        <dbReference type="Pfam" id="PF02868"/>
    </source>
</evidence>
<evidence type="ECO:0000256" key="1">
    <source>
        <dbReference type="ARBA" id="ARBA00009388"/>
    </source>
</evidence>
<keyword evidence="6 8" id="KW-0482">Metalloprotease</keyword>
<evidence type="ECO:0000256" key="8">
    <source>
        <dbReference type="RuleBase" id="RU366073"/>
    </source>
</evidence>
<keyword evidence="4 8" id="KW-0378">Hydrolase</keyword>
<evidence type="ECO:0000256" key="3">
    <source>
        <dbReference type="ARBA" id="ARBA00022723"/>
    </source>
</evidence>
<dbReference type="Gene3D" id="1.10.390.10">
    <property type="entry name" value="Neutral Protease Domain 2"/>
    <property type="match status" value="1"/>
</dbReference>
<keyword evidence="2 8" id="KW-0645">Protease</keyword>
<sequence length="359" mass="39098">MCEQVGHRHSIFCVVPPHVLREIVRNGGPDARESALKTLSIDNTQRNLRGIRLAAPVDQALAAGVSALGTVQGGKQRTIHGANNTETLPGDVVRSEGAPATGDRAVDEAYDGLGHTYDYYLNILGRNSLDGQGGPLHAVVHFGQNFDNAFWDGRYMVFGDGFLLDHLTDLTVATHELTHGVTEVEAQLLYHKQSGALNEHVSDVFGSVVKQYVNGRQDAGQADWLIGEGIWRDDIQGKALRSMSNPGSAHDDPLIGKDPQPAHMDGYVRTHEDNGGVHINSGIPNRAFYLAATGIGGFAGDKAARIWYATLRDDRLRIRAKFKEFALLTYINAWNLFPEGDEANIVKSAWAEVGIEISQ</sequence>
<dbReference type="GO" id="GO:0006508">
    <property type="term" value="P:proteolysis"/>
    <property type="evidence" value="ECO:0007669"/>
    <property type="project" value="UniProtKB-KW"/>
</dbReference>
<comment type="cofactor">
    <cofactor evidence="8">
        <name>Zn(2+)</name>
        <dbReference type="ChEBI" id="CHEBI:29105"/>
    </cofactor>
</comment>
<gene>
    <name evidence="11" type="ORF">AVDCRST_MAG05-1683</name>
</gene>
<feature type="active site" description="Proton donor" evidence="7">
    <location>
        <position position="278"/>
    </location>
</feature>
<keyword evidence="8" id="KW-0964">Secreted</keyword>
<dbReference type="PANTHER" id="PTHR43579:SF1">
    <property type="entry name" value="NEUTRAL METALLOPROTEINASE"/>
    <property type="match status" value="1"/>
</dbReference>
<feature type="domain" description="Peptidase M4" evidence="9">
    <location>
        <begin position="87"/>
        <end position="183"/>
    </location>
</feature>
<dbReference type="PANTHER" id="PTHR43579">
    <property type="match status" value="1"/>
</dbReference>
<dbReference type="GO" id="GO:0005576">
    <property type="term" value="C:extracellular region"/>
    <property type="evidence" value="ECO:0007669"/>
    <property type="project" value="UniProtKB-SubCell"/>
</dbReference>
<dbReference type="GO" id="GO:0004222">
    <property type="term" value="F:metalloendopeptidase activity"/>
    <property type="evidence" value="ECO:0007669"/>
    <property type="project" value="UniProtKB-UniRule"/>
</dbReference>
<keyword evidence="3" id="KW-0479">Metal-binding</keyword>
<evidence type="ECO:0000256" key="7">
    <source>
        <dbReference type="PIRSR" id="PIRSR623612-1"/>
    </source>
</evidence>
<dbReference type="GO" id="GO:0046872">
    <property type="term" value="F:metal ion binding"/>
    <property type="evidence" value="ECO:0007669"/>
    <property type="project" value="UniProtKB-UniRule"/>
</dbReference>
<evidence type="ECO:0000259" key="9">
    <source>
        <dbReference type="Pfam" id="PF01447"/>
    </source>
</evidence>
<dbReference type="InterPro" id="IPR001570">
    <property type="entry name" value="Peptidase_M4_C_domain"/>
</dbReference>
<evidence type="ECO:0000313" key="11">
    <source>
        <dbReference type="EMBL" id="CAA9487329.1"/>
    </source>
</evidence>
<proteinExistence type="inferred from homology"/>
<dbReference type="InterPro" id="IPR023612">
    <property type="entry name" value="Peptidase_M4"/>
</dbReference>
<feature type="domain" description="Peptidase M4 C-terminal" evidence="10">
    <location>
        <begin position="186"/>
        <end position="355"/>
    </location>
</feature>
<evidence type="ECO:0000256" key="6">
    <source>
        <dbReference type="ARBA" id="ARBA00023049"/>
    </source>
</evidence>
<comment type="similarity">
    <text evidence="1 8">Belongs to the peptidase M4 family.</text>
</comment>
<comment type="function">
    <text evidence="8">Extracellular zinc metalloprotease.</text>
</comment>
<evidence type="ECO:0000256" key="2">
    <source>
        <dbReference type="ARBA" id="ARBA00022670"/>
    </source>
</evidence>
<dbReference type="Pfam" id="PF01447">
    <property type="entry name" value="Peptidase_M4"/>
    <property type="match status" value="1"/>
</dbReference>
<feature type="active site" evidence="7">
    <location>
        <position position="176"/>
    </location>
</feature>
<evidence type="ECO:0000256" key="5">
    <source>
        <dbReference type="ARBA" id="ARBA00022833"/>
    </source>
</evidence>